<name>A0A061I3V0_CRIGR</name>
<organism evidence="2 3">
    <name type="scientific">Cricetulus griseus</name>
    <name type="common">Chinese hamster</name>
    <name type="synonym">Cricetulus barabensis griseus</name>
    <dbReference type="NCBI Taxonomy" id="10029"/>
    <lineage>
        <taxon>Eukaryota</taxon>
        <taxon>Metazoa</taxon>
        <taxon>Chordata</taxon>
        <taxon>Craniata</taxon>
        <taxon>Vertebrata</taxon>
        <taxon>Euteleostomi</taxon>
        <taxon>Mammalia</taxon>
        <taxon>Eutheria</taxon>
        <taxon>Euarchontoglires</taxon>
        <taxon>Glires</taxon>
        <taxon>Rodentia</taxon>
        <taxon>Myomorpha</taxon>
        <taxon>Muroidea</taxon>
        <taxon>Cricetidae</taxon>
        <taxon>Cricetinae</taxon>
        <taxon>Cricetulus</taxon>
    </lineage>
</organism>
<gene>
    <name evidence="2" type="ORF">H671_5g13627</name>
</gene>
<evidence type="ECO:0000256" key="1">
    <source>
        <dbReference type="SAM" id="Coils"/>
    </source>
</evidence>
<evidence type="ECO:0000313" key="2">
    <source>
        <dbReference type="EMBL" id="ERE74177.1"/>
    </source>
</evidence>
<dbReference type="Proteomes" id="UP000030759">
    <property type="component" value="Unassembled WGS sequence"/>
</dbReference>
<keyword evidence="1" id="KW-0175">Coiled coil</keyword>
<feature type="coiled-coil region" evidence="1">
    <location>
        <begin position="51"/>
        <end position="78"/>
    </location>
</feature>
<reference evidence="3" key="1">
    <citation type="journal article" date="2013" name="Nat. Biotechnol.">
        <title>Chinese hamster genome sequenced from sorted chromosomes.</title>
        <authorList>
            <person name="Brinkrolf K."/>
            <person name="Rupp O."/>
            <person name="Laux H."/>
            <person name="Kollin F."/>
            <person name="Ernst W."/>
            <person name="Linke B."/>
            <person name="Kofler R."/>
            <person name="Romand S."/>
            <person name="Hesse F."/>
            <person name="Budach W.E."/>
            <person name="Galosy S."/>
            <person name="Muller D."/>
            <person name="Noll T."/>
            <person name="Wienberg J."/>
            <person name="Jostock T."/>
            <person name="Leonard M."/>
            <person name="Grillari J."/>
            <person name="Tauch A."/>
            <person name="Goesmann A."/>
            <person name="Helk B."/>
            <person name="Mott J.E."/>
            <person name="Puhler A."/>
            <person name="Borth N."/>
        </authorList>
    </citation>
    <scope>NUCLEOTIDE SEQUENCE [LARGE SCALE GENOMIC DNA]</scope>
    <source>
        <strain evidence="3">17A/GY</strain>
    </source>
</reference>
<accession>A0A061I3V0</accession>
<dbReference type="AlphaFoldDB" id="A0A061I3V0"/>
<keyword evidence="2" id="KW-0675">Receptor</keyword>
<proteinExistence type="predicted"/>
<dbReference type="EMBL" id="KE676135">
    <property type="protein sequence ID" value="ERE74177.1"/>
    <property type="molecule type" value="Genomic_DNA"/>
</dbReference>
<sequence length="82" mass="9669">MDKLYGRKLPKKEYRPCFSYILSLNVFHAKMFASTHCSLDFVLKNNGKDEEQILETENKKLVEDQEKLKTELKKASDEDEKL</sequence>
<evidence type="ECO:0000313" key="3">
    <source>
        <dbReference type="Proteomes" id="UP000030759"/>
    </source>
</evidence>
<protein>
    <submittedName>
        <fullName evidence="2">B-cell receptor-associated protein 29</fullName>
    </submittedName>
</protein>